<feature type="chain" id="PRO_5029797023" evidence="7">
    <location>
        <begin position="29"/>
        <end position="125"/>
    </location>
</feature>
<evidence type="ECO:0000256" key="4">
    <source>
        <dbReference type="ARBA" id="ARBA00022690"/>
    </source>
</evidence>
<keyword evidence="4" id="KW-0646">Protease inhibitor</keyword>
<evidence type="ECO:0000256" key="1">
    <source>
        <dbReference type="ARBA" id="ARBA00004613"/>
    </source>
</evidence>
<evidence type="ECO:0000313" key="10">
    <source>
        <dbReference type="Proteomes" id="UP000431401"/>
    </source>
</evidence>
<evidence type="ECO:0000256" key="5">
    <source>
        <dbReference type="ARBA" id="ARBA00022900"/>
    </source>
</evidence>
<keyword evidence="7" id="KW-0732">Signal</keyword>
<evidence type="ECO:0000259" key="8">
    <source>
        <dbReference type="Pfam" id="PF00720"/>
    </source>
</evidence>
<organism evidence="9 10">
    <name type="scientific">Nocardia aurantia</name>
    <dbReference type="NCBI Taxonomy" id="2585199"/>
    <lineage>
        <taxon>Bacteria</taxon>
        <taxon>Bacillati</taxon>
        <taxon>Actinomycetota</taxon>
        <taxon>Actinomycetes</taxon>
        <taxon>Mycobacteriales</taxon>
        <taxon>Nocardiaceae</taxon>
        <taxon>Nocardia</taxon>
    </lineage>
</organism>
<comment type="caution">
    <text evidence="9">The sequence shown here is derived from an EMBL/GenBank/DDBJ whole genome shotgun (WGS) entry which is preliminary data.</text>
</comment>
<dbReference type="Pfam" id="PF00720">
    <property type="entry name" value="SSI"/>
    <property type="match status" value="1"/>
</dbReference>
<keyword evidence="5" id="KW-0722">Serine protease inhibitor</keyword>
<dbReference type="AlphaFoldDB" id="A0A7K0E0P0"/>
<evidence type="ECO:0000256" key="3">
    <source>
        <dbReference type="ARBA" id="ARBA00022525"/>
    </source>
</evidence>
<gene>
    <name evidence="9" type="primary">sti</name>
    <name evidence="9" type="ORF">NRB56_72700</name>
</gene>
<evidence type="ECO:0000256" key="7">
    <source>
        <dbReference type="SAM" id="SignalP"/>
    </source>
</evidence>
<dbReference type="GO" id="GO:0004867">
    <property type="term" value="F:serine-type endopeptidase inhibitor activity"/>
    <property type="evidence" value="ECO:0007669"/>
    <property type="project" value="UniProtKB-KW"/>
</dbReference>
<dbReference type="SUPFAM" id="SSF55399">
    <property type="entry name" value="Subtilisin inhibitor"/>
    <property type="match status" value="1"/>
</dbReference>
<feature type="signal peptide" evidence="7">
    <location>
        <begin position="1"/>
        <end position="28"/>
    </location>
</feature>
<evidence type="ECO:0000256" key="6">
    <source>
        <dbReference type="ARBA" id="ARBA00023157"/>
    </source>
</evidence>
<dbReference type="InterPro" id="IPR036819">
    <property type="entry name" value="Subtilisin_inhibitor-like_sf"/>
</dbReference>
<proteinExistence type="inferred from homology"/>
<sequence length="125" mass="13352">MRRTSAVVWSVGVMAAALMAVPAGGAAAQDRLTDLTFTRDEPDHPVRTVTLGCDPDSGSHPNIAAACRYLAADGDLVLPEENPDVHCIRYHPVSLHVIGTLNGRPVSAHRTYGCVVPDLPAPWQF</sequence>
<protein>
    <submittedName>
        <fullName evidence="9">Subtilase-type protease inhibitor</fullName>
    </submittedName>
</protein>
<dbReference type="GO" id="GO:0005576">
    <property type="term" value="C:extracellular region"/>
    <property type="evidence" value="ECO:0007669"/>
    <property type="project" value="UniProtKB-SubCell"/>
</dbReference>
<keyword evidence="6" id="KW-1015">Disulfide bond</keyword>
<evidence type="ECO:0000313" key="9">
    <source>
        <dbReference type="EMBL" id="MQY31660.1"/>
    </source>
</evidence>
<evidence type="ECO:0000256" key="2">
    <source>
        <dbReference type="ARBA" id="ARBA00010472"/>
    </source>
</evidence>
<feature type="domain" description="Subtilisin inhibitor" evidence="8">
    <location>
        <begin position="41"/>
        <end position="113"/>
    </location>
</feature>
<accession>A0A7K0E0P0</accession>
<name>A0A7K0E0P0_9NOCA</name>
<dbReference type="Gene3D" id="3.30.350.10">
    <property type="entry name" value="Subtilisin inhibitor-like"/>
    <property type="match status" value="1"/>
</dbReference>
<keyword evidence="10" id="KW-1185">Reference proteome</keyword>
<reference evidence="9 10" key="1">
    <citation type="submission" date="2019-10" db="EMBL/GenBank/DDBJ databases">
        <title>Nocardia macrotermitis sp. nov. and Nocardia aurantia sp. nov., isolated from the gut of fungus growing-termite Macrotermes natalensis.</title>
        <authorList>
            <person name="Benndorf R."/>
            <person name="Schwitalla J."/>
            <person name="Martin K."/>
            <person name="De Beer W."/>
            <person name="Kaster A.-K."/>
            <person name="Vollmers J."/>
            <person name="Poulsen M."/>
            <person name="Beemelmanns C."/>
        </authorList>
    </citation>
    <scope>NUCLEOTIDE SEQUENCE [LARGE SCALE GENOMIC DNA]</scope>
    <source>
        <strain evidence="9 10">RB56</strain>
    </source>
</reference>
<keyword evidence="3" id="KW-0964">Secreted</keyword>
<dbReference type="InterPro" id="IPR023549">
    <property type="entry name" value="Subtilisin_inhibitor"/>
</dbReference>
<comment type="similarity">
    <text evidence="2">Belongs to the protease inhibitor I16 (SSI) family.</text>
</comment>
<comment type="subcellular location">
    <subcellularLocation>
        <location evidence="1">Secreted</location>
    </subcellularLocation>
</comment>
<dbReference type="Proteomes" id="UP000431401">
    <property type="component" value="Unassembled WGS sequence"/>
</dbReference>
<dbReference type="EMBL" id="WEGI01000022">
    <property type="protein sequence ID" value="MQY31660.1"/>
    <property type="molecule type" value="Genomic_DNA"/>
</dbReference>